<dbReference type="InterPro" id="IPR006156">
    <property type="entry name" value="Dihydroneopterin_aldolase"/>
</dbReference>
<dbReference type="NCBIfam" id="TIGR00525">
    <property type="entry name" value="folB"/>
    <property type="match status" value="1"/>
</dbReference>
<accession>A0A4Q9DD90</accession>
<dbReference type="InterPro" id="IPR043133">
    <property type="entry name" value="GTP-CH-I_C/QueF"/>
</dbReference>
<comment type="catalytic activity">
    <reaction evidence="1 6">
        <text>7,8-dihydroneopterin = 6-hydroxymethyl-7,8-dihydropterin + glycolaldehyde</text>
        <dbReference type="Rhea" id="RHEA:10540"/>
        <dbReference type="ChEBI" id="CHEBI:17001"/>
        <dbReference type="ChEBI" id="CHEBI:17071"/>
        <dbReference type="ChEBI" id="CHEBI:44841"/>
        <dbReference type="EC" id="4.1.2.25"/>
    </reaction>
</comment>
<keyword evidence="4 6" id="KW-0289">Folate biosynthesis</keyword>
<dbReference type="FunFam" id="3.30.1130.10:FF:000003">
    <property type="entry name" value="7,8-dihydroneopterin aldolase"/>
    <property type="match status" value="1"/>
</dbReference>
<sequence>MDKITLSNMQFFGYHGVFPEENKLGQRYVISVEMLLPLEKAGSSDDLQDTVNYAEAYEMIRDIVEKRVYKLIEALAEHVASALLSTYTDINAVTVKVVKPHPPVAIQFDGVSVEIHRKRA</sequence>
<dbReference type="GO" id="GO:0005737">
    <property type="term" value="C:cytoplasm"/>
    <property type="evidence" value="ECO:0007669"/>
    <property type="project" value="TreeGrafter"/>
</dbReference>
<name>A0A4Q9DD90_9BACL</name>
<proteinExistence type="inferred from homology"/>
<evidence type="ECO:0000256" key="5">
    <source>
        <dbReference type="ARBA" id="ARBA00023239"/>
    </source>
</evidence>
<dbReference type="SMART" id="SM00905">
    <property type="entry name" value="FolB"/>
    <property type="match status" value="1"/>
</dbReference>
<reference evidence="8 9" key="1">
    <citation type="submission" date="2019-02" db="EMBL/GenBank/DDBJ databases">
        <title>Paenibacillus sp. nov., isolated from surface-sterilized tissue of Thalictrum simplex L.</title>
        <authorList>
            <person name="Tuo L."/>
        </authorList>
    </citation>
    <scope>NUCLEOTIDE SEQUENCE [LARGE SCALE GENOMIC DNA]</scope>
    <source>
        <strain evidence="8 9">N2SHLJ1</strain>
    </source>
</reference>
<dbReference type="Proteomes" id="UP000293142">
    <property type="component" value="Unassembled WGS sequence"/>
</dbReference>
<feature type="domain" description="Dihydroneopterin aldolase/epimerase" evidence="7">
    <location>
        <begin position="4"/>
        <end position="117"/>
    </location>
</feature>
<evidence type="ECO:0000256" key="3">
    <source>
        <dbReference type="ARBA" id="ARBA00005708"/>
    </source>
</evidence>
<keyword evidence="5 6" id="KW-0456">Lyase</keyword>
<evidence type="ECO:0000256" key="6">
    <source>
        <dbReference type="RuleBase" id="RU362079"/>
    </source>
</evidence>
<evidence type="ECO:0000256" key="4">
    <source>
        <dbReference type="ARBA" id="ARBA00022909"/>
    </source>
</evidence>
<dbReference type="GO" id="GO:0046656">
    <property type="term" value="P:folic acid biosynthetic process"/>
    <property type="evidence" value="ECO:0007669"/>
    <property type="project" value="UniProtKB-UniRule"/>
</dbReference>
<evidence type="ECO:0000256" key="1">
    <source>
        <dbReference type="ARBA" id="ARBA00001353"/>
    </source>
</evidence>
<protein>
    <recommendedName>
        <fullName evidence="6">7,8-dihydroneopterin aldolase</fullName>
        <ecNumber evidence="6">4.1.2.25</ecNumber>
    </recommendedName>
</protein>
<dbReference type="EMBL" id="SIRE01000042">
    <property type="protein sequence ID" value="TBL69046.1"/>
    <property type="molecule type" value="Genomic_DNA"/>
</dbReference>
<dbReference type="InterPro" id="IPR006157">
    <property type="entry name" value="FolB_dom"/>
</dbReference>
<evidence type="ECO:0000256" key="2">
    <source>
        <dbReference type="ARBA" id="ARBA00005013"/>
    </source>
</evidence>
<gene>
    <name evidence="8" type="primary">folB</name>
    <name evidence="8" type="ORF">EYB31_37415</name>
</gene>
<dbReference type="PANTHER" id="PTHR42844">
    <property type="entry name" value="DIHYDRONEOPTERIN ALDOLASE 1-RELATED"/>
    <property type="match status" value="1"/>
</dbReference>
<comment type="caution">
    <text evidence="8">The sequence shown here is derived from an EMBL/GenBank/DDBJ whole genome shotgun (WGS) entry which is preliminary data.</text>
</comment>
<dbReference type="RefSeq" id="WP_131018699.1">
    <property type="nucleotide sequence ID" value="NZ_SIRE01000042.1"/>
</dbReference>
<dbReference type="EC" id="4.1.2.25" evidence="6"/>
<dbReference type="GO" id="GO:0004150">
    <property type="term" value="F:dihydroneopterin aldolase activity"/>
    <property type="evidence" value="ECO:0007669"/>
    <property type="project" value="UniProtKB-UniRule"/>
</dbReference>
<organism evidence="8 9">
    <name type="scientific">Paenibacillus thalictri</name>
    <dbReference type="NCBI Taxonomy" id="2527873"/>
    <lineage>
        <taxon>Bacteria</taxon>
        <taxon>Bacillati</taxon>
        <taxon>Bacillota</taxon>
        <taxon>Bacilli</taxon>
        <taxon>Bacillales</taxon>
        <taxon>Paenibacillaceae</taxon>
        <taxon>Paenibacillus</taxon>
    </lineage>
</organism>
<comment type="pathway">
    <text evidence="2 6">Cofactor biosynthesis; tetrahydrofolate biosynthesis; 2-amino-4-hydroxy-6-hydroxymethyl-7,8-dihydropteridine diphosphate from 7,8-dihydroneopterin triphosphate: step 3/4.</text>
</comment>
<dbReference type="PANTHER" id="PTHR42844:SF1">
    <property type="entry name" value="DIHYDRONEOPTERIN ALDOLASE 1-RELATED"/>
    <property type="match status" value="1"/>
</dbReference>
<dbReference type="OrthoDB" id="9803748at2"/>
<dbReference type="GO" id="GO:0046654">
    <property type="term" value="P:tetrahydrofolate biosynthetic process"/>
    <property type="evidence" value="ECO:0007669"/>
    <property type="project" value="UniProtKB-UniRule"/>
</dbReference>
<keyword evidence="9" id="KW-1185">Reference proteome</keyword>
<evidence type="ECO:0000313" key="9">
    <source>
        <dbReference type="Proteomes" id="UP000293142"/>
    </source>
</evidence>
<dbReference type="AlphaFoldDB" id="A0A4Q9DD90"/>
<dbReference type="Gene3D" id="3.30.1130.10">
    <property type="match status" value="1"/>
</dbReference>
<dbReference type="Pfam" id="PF02152">
    <property type="entry name" value="FolB"/>
    <property type="match status" value="1"/>
</dbReference>
<comment type="function">
    <text evidence="6">Catalyzes the conversion of 7,8-dihydroneopterin to 6-hydroxymethyl-7,8-dihydropterin.</text>
</comment>
<dbReference type="UniPathway" id="UPA00077">
    <property type="reaction ID" value="UER00154"/>
</dbReference>
<evidence type="ECO:0000313" key="8">
    <source>
        <dbReference type="EMBL" id="TBL69046.1"/>
    </source>
</evidence>
<dbReference type="SUPFAM" id="SSF55620">
    <property type="entry name" value="Tetrahydrobiopterin biosynthesis enzymes-like"/>
    <property type="match status" value="1"/>
</dbReference>
<evidence type="ECO:0000259" key="7">
    <source>
        <dbReference type="SMART" id="SM00905"/>
    </source>
</evidence>
<dbReference type="CDD" id="cd00534">
    <property type="entry name" value="DHNA_DHNTPE"/>
    <property type="match status" value="1"/>
</dbReference>
<comment type="similarity">
    <text evidence="3 6">Belongs to the DHNA family.</text>
</comment>
<dbReference type="NCBIfam" id="TIGR00526">
    <property type="entry name" value="folB_dom"/>
    <property type="match status" value="1"/>
</dbReference>